<dbReference type="SUPFAM" id="SSF75304">
    <property type="entry name" value="Amidase signature (AS) enzymes"/>
    <property type="match status" value="1"/>
</dbReference>
<dbReference type="PANTHER" id="PTHR11895:SF67">
    <property type="entry name" value="AMIDASE DOMAIN-CONTAINING PROTEIN"/>
    <property type="match status" value="1"/>
</dbReference>
<dbReference type="GO" id="GO:0003824">
    <property type="term" value="F:catalytic activity"/>
    <property type="evidence" value="ECO:0007669"/>
    <property type="project" value="InterPro"/>
</dbReference>
<accession>A0A420Y747</accession>
<evidence type="ECO:0000313" key="4">
    <source>
        <dbReference type="Proteomes" id="UP000275385"/>
    </source>
</evidence>
<organism evidence="3 4">
    <name type="scientific">Coniochaeta pulveracea</name>
    <dbReference type="NCBI Taxonomy" id="177199"/>
    <lineage>
        <taxon>Eukaryota</taxon>
        <taxon>Fungi</taxon>
        <taxon>Dikarya</taxon>
        <taxon>Ascomycota</taxon>
        <taxon>Pezizomycotina</taxon>
        <taxon>Sordariomycetes</taxon>
        <taxon>Sordariomycetidae</taxon>
        <taxon>Coniochaetales</taxon>
        <taxon>Coniochaetaceae</taxon>
        <taxon>Coniochaeta</taxon>
    </lineage>
</organism>
<dbReference type="InterPro" id="IPR020556">
    <property type="entry name" value="Amidase_CS"/>
</dbReference>
<dbReference type="InterPro" id="IPR023631">
    <property type="entry name" value="Amidase_dom"/>
</dbReference>
<comment type="similarity">
    <text evidence="1">Belongs to the amidase family.</text>
</comment>
<dbReference type="InterPro" id="IPR036928">
    <property type="entry name" value="AS_sf"/>
</dbReference>
<dbReference type="OrthoDB" id="421993at2759"/>
<dbReference type="PANTHER" id="PTHR11895">
    <property type="entry name" value="TRANSAMIDASE"/>
    <property type="match status" value="1"/>
</dbReference>
<gene>
    <name evidence="3" type="ORF">DL546_003280</name>
</gene>
<dbReference type="PROSITE" id="PS00571">
    <property type="entry name" value="AMIDASES"/>
    <property type="match status" value="1"/>
</dbReference>
<name>A0A420Y747_9PEZI</name>
<dbReference type="Pfam" id="PF01425">
    <property type="entry name" value="Amidase"/>
    <property type="match status" value="1"/>
</dbReference>
<reference evidence="3 4" key="1">
    <citation type="submission" date="2018-08" db="EMBL/GenBank/DDBJ databases">
        <title>Draft genome of the lignicolous fungus Coniochaeta pulveracea.</title>
        <authorList>
            <person name="Borstlap C.J."/>
            <person name="De Witt R.N."/>
            <person name="Botha A."/>
            <person name="Volschenk H."/>
        </authorList>
    </citation>
    <scope>NUCLEOTIDE SEQUENCE [LARGE SCALE GENOMIC DNA]</scope>
    <source>
        <strain evidence="3 4">CAB683</strain>
    </source>
</reference>
<dbReference type="EMBL" id="QVQW01000039">
    <property type="protein sequence ID" value="RKU43709.1"/>
    <property type="molecule type" value="Genomic_DNA"/>
</dbReference>
<feature type="domain" description="Amidase" evidence="2">
    <location>
        <begin position="143"/>
        <end position="559"/>
    </location>
</feature>
<evidence type="ECO:0000313" key="3">
    <source>
        <dbReference type="EMBL" id="RKU43709.1"/>
    </source>
</evidence>
<dbReference type="STRING" id="177199.A0A420Y747"/>
<evidence type="ECO:0000259" key="2">
    <source>
        <dbReference type="Pfam" id="PF01425"/>
    </source>
</evidence>
<evidence type="ECO:0000256" key="1">
    <source>
        <dbReference type="ARBA" id="ARBA00009199"/>
    </source>
</evidence>
<dbReference type="InterPro" id="IPR000120">
    <property type="entry name" value="Amidase"/>
</dbReference>
<protein>
    <recommendedName>
        <fullName evidence="2">Amidase domain-containing protein</fullName>
    </recommendedName>
</protein>
<dbReference type="AlphaFoldDB" id="A0A420Y747"/>
<sequence length="602" mass="65224">MASSRRFANYPGAQGAPAEALPYHHEDAHNPVMRGLSVLIASTIVTNSNYVARYLWENAGFGKVKHIPNLDKEVAVFQPAVIPLANDDEKAPGVEVEHFPIQPADLAGRYYSAADYHALYKSSAVTPLQVAETLFKLIRPPSKYANAWVLLDEDMLLEAARASTERWAAGKQRSILDGVPFGVKTDTEVKGYVTTVGLKVDERVEFFRYPENETIWPVVKLEEAGAIMMGKNNMHEIGMDTTGCNPATGTPTNWFNKEYYPGGSSSGAGSALGGGIIPIAVGTDAGGSVRVPACFNGVYGLKPSHHRTCTRNSSMCVVGPMAGTVADLTIAYRLMSQPNPSDPIQSLFAPSIPPSLSATTSRKIGIHPAWLNRSTPKVRSAFDKLVSHLTSTRGYEVVEISLPYLREGQWAHAATCLTEAVSDARARNPSNWLSLNNHANRILLSIGDQTPAQDFLAYNRLRKIIMSHLASLFQTHPGLVILTPTTPLAGWPKTSGDESYGFSDGDVTMQNMAYVYMANTSGCPAVTAPMGYVEPDQGEGKLPVGAMGMAEWGGEETCLAFAAEVERYLNEVYPGGRLRPSEWADVIELARREQGTKGGEED</sequence>
<proteinExistence type="inferred from homology"/>
<comment type="caution">
    <text evidence="3">The sequence shown here is derived from an EMBL/GenBank/DDBJ whole genome shotgun (WGS) entry which is preliminary data.</text>
</comment>
<dbReference type="Proteomes" id="UP000275385">
    <property type="component" value="Unassembled WGS sequence"/>
</dbReference>
<keyword evidence="4" id="KW-1185">Reference proteome</keyword>
<dbReference type="Gene3D" id="3.90.1300.10">
    <property type="entry name" value="Amidase signature (AS) domain"/>
    <property type="match status" value="1"/>
</dbReference>